<evidence type="ECO:0000313" key="1">
    <source>
        <dbReference type="EMBL" id="CAF4659485.1"/>
    </source>
</evidence>
<reference evidence="1" key="1">
    <citation type="submission" date="2021-02" db="EMBL/GenBank/DDBJ databases">
        <authorList>
            <person name="Nowell W R."/>
        </authorList>
    </citation>
    <scope>NUCLEOTIDE SEQUENCE</scope>
</reference>
<accession>A0A8S2ZVZ3</accession>
<proteinExistence type="predicted"/>
<sequence>MKPAFAAEKLPIGLNPLNVSSL</sequence>
<comment type="caution">
    <text evidence="1">The sequence shown here is derived from an EMBL/GenBank/DDBJ whole genome shotgun (WGS) entry which is preliminary data.</text>
</comment>
<evidence type="ECO:0000313" key="2">
    <source>
        <dbReference type="Proteomes" id="UP000681722"/>
    </source>
</evidence>
<protein>
    <submittedName>
        <fullName evidence="1">Uncharacterized protein</fullName>
    </submittedName>
</protein>
<name>A0A8S2ZVZ3_9BILA</name>
<dbReference type="AlphaFoldDB" id="A0A8S2ZVZ3"/>
<dbReference type="EMBL" id="CAJOBC010145621">
    <property type="protein sequence ID" value="CAF4659485.1"/>
    <property type="molecule type" value="Genomic_DNA"/>
</dbReference>
<feature type="non-terminal residue" evidence="1">
    <location>
        <position position="22"/>
    </location>
</feature>
<dbReference type="Proteomes" id="UP000681722">
    <property type="component" value="Unassembled WGS sequence"/>
</dbReference>
<gene>
    <name evidence="1" type="ORF">SRO942_LOCUS50604</name>
</gene>
<organism evidence="1 2">
    <name type="scientific">Didymodactylos carnosus</name>
    <dbReference type="NCBI Taxonomy" id="1234261"/>
    <lineage>
        <taxon>Eukaryota</taxon>
        <taxon>Metazoa</taxon>
        <taxon>Spiralia</taxon>
        <taxon>Gnathifera</taxon>
        <taxon>Rotifera</taxon>
        <taxon>Eurotatoria</taxon>
        <taxon>Bdelloidea</taxon>
        <taxon>Philodinida</taxon>
        <taxon>Philodinidae</taxon>
        <taxon>Didymodactylos</taxon>
    </lineage>
</organism>